<keyword evidence="2" id="KW-1185">Reference proteome</keyword>
<gene>
    <name evidence="1" type="ORF">BT96DRAFT_920264</name>
</gene>
<dbReference type="AlphaFoldDB" id="A0A6A4HQU5"/>
<accession>A0A6A4HQU5</accession>
<protein>
    <submittedName>
        <fullName evidence="1">Uncharacterized protein</fullName>
    </submittedName>
</protein>
<proteinExistence type="predicted"/>
<organism evidence="1 2">
    <name type="scientific">Gymnopus androsaceus JB14</name>
    <dbReference type="NCBI Taxonomy" id="1447944"/>
    <lineage>
        <taxon>Eukaryota</taxon>
        <taxon>Fungi</taxon>
        <taxon>Dikarya</taxon>
        <taxon>Basidiomycota</taxon>
        <taxon>Agaricomycotina</taxon>
        <taxon>Agaricomycetes</taxon>
        <taxon>Agaricomycetidae</taxon>
        <taxon>Agaricales</taxon>
        <taxon>Marasmiineae</taxon>
        <taxon>Omphalotaceae</taxon>
        <taxon>Gymnopus</taxon>
    </lineage>
</organism>
<name>A0A6A4HQU5_9AGAR</name>
<reference evidence="1" key="1">
    <citation type="journal article" date="2019" name="Environ. Microbiol.">
        <title>Fungal ecological strategies reflected in gene transcription - a case study of two litter decomposers.</title>
        <authorList>
            <person name="Barbi F."/>
            <person name="Kohler A."/>
            <person name="Barry K."/>
            <person name="Baskaran P."/>
            <person name="Daum C."/>
            <person name="Fauchery L."/>
            <person name="Ihrmark K."/>
            <person name="Kuo A."/>
            <person name="LaButti K."/>
            <person name="Lipzen A."/>
            <person name="Morin E."/>
            <person name="Grigoriev I.V."/>
            <person name="Henrissat B."/>
            <person name="Lindahl B."/>
            <person name="Martin F."/>
        </authorList>
    </citation>
    <scope>NUCLEOTIDE SEQUENCE</scope>
    <source>
        <strain evidence="1">JB14</strain>
    </source>
</reference>
<evidence type="ECO:0000313" key="1">
    <source>
        <dbReference type="EMBL" id="KAE9399337.1"/>
    </source>
</evidence>
<dbReference type="Proteomes" id="UP000799118">
    <property type="component" value="Unassembled WGS sequence"/>
</dbReference>
<dbReference type="EMBL" id="ML769471">
    <property type="protein sequence ID" value="KAE9399337.1"/>
    <property type="molecule type" value="Genomic_DNA"/>
</dbReference>
<evidence type="ECO:0000313" key="2">
    <source>
        <dbReference type="Proteomes" id="UP000799118"/>
    </source>
</evidence>
<sequence length="57" mass="6579">MIPEFKKLLNCHLGHATVTVCDGRRDGRIGTVPVPSWIFWDRNLPSRFARYGRNYGC</sequence>